<reference evidence="1 2" key="1">
    <citation type="journal article" date="2018" name="Environ. Microbiol.">
        <title>Novel energy conservation strategies and behaviour of Pelotomaculum schinkii driving syntrophic propionate catabolism.</title>
        <authorList>
            <person name="Hidalgo-Ahumada C.A.P."/>
            <person name="Nobu M.K."/>
            <person name="Narihiro T."/>
            <person name="Tamaki H."/>
            <person name="Liu W.T."/>
            <person name="Kamagata Y."/>
            <person name="Stams A.J.M."/>
            <person name="Imachi H."/>
            <person name="Sousa D.Z."/>
        </authorList>
    </citation>
    <scope>NUCLEOTIDE SEQUENCE [LARGE SCALE GENOMIC DNA]</scope>
    <source>
        <strain evidence="1 2">HH</strain>
    </source>
</reference>
<dbReference type="EMBL" id="QFGA01000003">
    <property type="protein sequence ID" value="TEB04746.1"/>
    <property type="molecule type" value="Genomic_DNA"/>
</dbReference>
<dbReference type="RefSeq" id="WP_243124191.1">
    <property type="nucleotide sequence ID" value="NZ_QFGA01000003.1"/>
</dbReference>
<keyword evidence="2" id="KW-1185">Reference proteome</keyword>
<accession>A0A4Y7R7K8</accession>
<gene>
    <name evidence="1" type="ORF">Psch_03508</name>
</gene>
<proteinExistence type="predicted"/>
<organism evidence="1 2">
    <name type="scientific">Pelotomaculum schinkii</name>
    <dbReference type="NCBI Taxonomy" id="78350"/>
    <lineage>
        <taxon>Bacteria</taxon>
        <taxon>Bacillati</taxon>
        <taxon>Bacillota</taxon>
        <taxon>Clostridia</taxon>
        <taxon>Eubacteriales</taxon>
        <taxon>Desulfotomaculaceae</taxon>
        <taxon>Pelotomaculum</taxon>
    </lineage>
</organism>
<comment type="caution">
    <text evidence="1">The sequence shown here is derived from an EMBL/GenBank/DDBJ whole genome shotgun (WGS) entry which is preliminary data.</text>
</comment>
<evidence type="ECO:0000313" key="2">
    <source>
        <dbReference type="Proteomes" id="UP000298324"/>
    </source>
</evidence>
<sequence length="140" mass="15657">MNVKVWLIRKPSHVVGLVKRMGVLFDAARTDLPPGRFWQPGTYFTHSARIKAVVMVLLPAPGRDMVALGRRVAGLLEARKGLVLDWAGATRRSGIWLIVKTLATDAKTGKNREVRLDRSDLAVIRALAPGRKRAKRWRGR</sequence>
<dbReference type="Proteomes" id="UP000298324">
    <property type="component" value="Unassembled WGS sequence"/>
</dbReference>
<evidence type="ECO:0000313" key="1">
    <source>
        <dbReference type="EMBL" id="TEB04746.1"/>
    </source>
</evidence>
<protein>
    <submittedName>
        <fullName evidence="1">Uncharacterized protein</fullName>
    </submittedName>
</protein>
<dbReference type="AlphaFoldDB" id="A0A4Y7R7K8"/>
<name>A0A4Y7R7K8_9FIRM</name>